<keyword evidence="3" id="KW-1003">Cell membrane</keyword>
<dbReference type="AlphaFoldDB" id="A0A2S9I521"/>
<dbReference type="GO" id="GO:0006865">
    <property type="term" value="P:amino acid transport"/>
    <property type="evidence" value="ECO:0007669"/>
    <property type="project" value="UniProtKB-KW"/>
</dbReference>
<evidence type="ECO:0000313" key="11">
    <source>
        <dbReference type="Proteomes" id="UP000239181"/>
    </source>
</evidence>
<keyword evidence="4 9" id="KW-0812">Transmembrane</keyword>
<feature type="transmembrane region" description="Helical" evidence="9">
    <location>
        <begin position="228"/>
        <end position="251"/>
    </location>
</feature>
<evidence type="ECO:0000256" key="3">
    <source>
        <dbReference type="ARBA" id="ARBA00022475"/>
    </source>
</evidence>
<name>A0A2S9I521_9GAMM</name>
<dbReference type="PANTHER" id="PTHR11795">
    <property type="entry name" value="BRANCHED-CHAIN AMINO ACID TRANSPORT SYSTEM PERMEASE PROTEIN LIVH"/>
    <property type="match status" value="1"/>
</dbReference>
<keyword evidence="11" id="KW-1185">Reference proteome</keyword>
<accession>A0A2S9I521</accession>
<dbReference type="RefSeq" id="WP_105595312.1">
    <property type="nucleotide sequence ID" value="NZ_PDET01000025.1"/>
</dbReference>
<dbReference type="InterPro" id="IPR001851">
    <property type="entry name" value="ABC_transp_permease"/>
</dbReference>
<feature type="transmembrane region" description="Helical" evidence="9">
    <location>
        <begin position="38"/>
        <end position="58"/>
    </location>
</feature>
<evidence type="ECO:0000256" key="5">
    <source>
        <dbReference type="ARBA" id="ARBA00022970"/>
    </source>
</evidence>
<sequence>MNIDWLFLIEVSVGGLLSGVMYSLVALGFVLVYKSSGVFNFAQGSMLLFSALTFVCLIERGWTVWAVLSITLVAISLLGMLIEFSVLRPLVNQPPIVLFVATLGVSYIIEGAAQLLWGTQVHALDLGIDDTPFEVGGVLISQFDLFAAGIAGLMVLLLSLFFRYTHIGLAFRAVADDTFAGLAVGLNIGRLWAVVWAAAGIVALVAGLLWGARLGVQFSLSLVVLKALPVLVLGGFDSVAGVIVAGLLVGLIEKLGSVYLGPLLGGGIDSWIAYAVALLFLLIRPAGLFGSHRLSRL</sequence>
<evidence type="ECO:0000256" key="4">
    <source>
        <dbReference type="ARBA" id="ARBA00022692"/>
    </source>
</evidence>
<evidence type="ECO:0000256" key="7">
    <source>
        <dbReference type="ARBA" id="ARBA00023136"/>
    </source>
</evidence>
<dbReference type="Proteomes" id="UP000239181">
    <property type="component" value="Unassembled WGS sequence"/>
</dbReference>
<dbReference type="CDD" id="cd06582">
    <property type="entry name" value="TM_PBP1_LivH_like"/>
    <property type="match status" value="1"/>
</dbReference>
<dbReference type="OrthoDB" id="9807115at2"/>
<comment type="caution">
    <text evidence="10">The sequence shown here is derived from an EMBL/GenBank/DDBJ whole genome shotgun (WGS) entry which is preliminary data.</text>
</comment>
<feature type="transmembrane region" description="Helical" evidence="9">
    <location>
        <begin position="194"/>
        <end position="216"/>
    </location>
</feature>
<dbReference type="PANTHER" id="PTHR11795:SF451">
    <property type="entry name" value="ABC TRANSPORTER PERMEASE PROTEIN"/>
    <property type="match status" value="1"/>
</dbReference>
<comment type="similarity">
    <text evidence="8">Belongs to the binding-protein-dependent transport system permease family. LivHM subfamily.</text>
</comment>
<keyword evidence="7 9" id="KW-0472">Membrane</keyword>
<dbReference type="GO" id="GO:0005886">
    <property type="term" value="C:plasma membrane"/>
    <property type="evidence" value="ECO:0007669"/>
    <property type="project" value="UniProtKB-SubCell"/>
</dbReference>
<reference evidence="10 11" key="1">
    <citation type="submission" date="2017-10" db="EMBL/GenBank/DDBJ databases">
        <title>Draft genome of two endophytic bacteria isolated from 'guarana' Paullinia cupana (Mart.) Ducke.</title>
        <authorList>
            <person name="Siqueira K.A."/>
            <person name="Liotti R.G."/>
            <person name="Mendes T.A."/>
            <person name="Soares M.A."/>
        </authorList>
    </citation>
    <scope>NUCLEOTIDE SEQUENCE [LARGE SCALE GENOMIC DNA]</scope>
    <source>
        <strain evidence="10 11">342</strain>
    </source>
</reference>
<evidence type="ECO:0000256" key="6">
    <source>
        <dbReference type="ARBA" id="ARBA00022989"/>
    </source>
</evidence>
<feature type="transmembrane region" description="Helical" evidence="9">
    <location>
        <begin position="6"/>
        <end position="31"/>
    </location>
</feature>
<evidence type="ECO:0000256" key="9">
    <source>
        <dbReference type="SAM" id="Phobius"/>
    </source>
</evidence>
<protein>
    <submittedName>
        <fullName evidence="10">Branched-chain amino acid ABC transporter permease</fullName>
    </submittedName>
</protein>
<evidence type="ECO:0000256" key="8">
    <source>
        <dbReference type="ARBA" id="ARBA00037998"/>
    </source>
</evidence>
<evidence type="ECO:0000313" key="10">
    <source>
        <dbReference type="EMBL" id="PRD12903.1"/>
    </source>
</evidence>
<feature type="transmembrane region" description="Helical" evidence="9">
    <location>
        <begin position="137"/>
        <end position="162"/>
    </location>
</feature>
<dbReference type="InterPro" id="IPR052157">
    <property type="entry name" value="BCAA_transport_permease"/>
</dbReference>
<feature type="transmembrane region" description="Helical" evidence="9">
    <location>
        <begin position="96"/>
        <end position="117"/>
    </location>
</feature>
<evidence type="ECO:0000256" key="1">
    <source>
        <dbReference type="ARBA" id="ARBA00004429"/>
    </source>
</evidence>
<dbReference type="Pfam" id="PF02653">
    <property type="entry name" value="BPD_transp_2"/>
    <property type="match status" value="1"/>
</dbReference>
<keyword evidence="5" id="KW-0029">Amino-acid transport</keyword>
<dbReference type="GO" id="GO:0022857">
    <property type="term" value="F:transmembrane transporter activity"/>
    <property type="evidence" value="ECO:0007669"/>
    <property type="project" value="InterPro"/>
</dbReference>
<proteinExistence type="inferred from homology"/>
<gene>
    <name evidence="10" type="ORF">CQW29_24275</name>
</gene>
<evidence type="ECO:0000256" key="2">
    <source>
        <dbReference type="ARBA" id="ARBA00022448"/>
    </source>
</evidence>
<feature type="transmembrane region" description="Helical" evidence="9">
    <location>
        <begin position="64"/>
        <end position="84"/>
    </location>
</feature>
<organism evidence="10 11">
    <name type="scientific">Pantoea coffeiphila</name>
    <dbReference type="NCBI Taxonomy" id="1465635"/>
    <lineage>
        <taxon>Bacteria</taxon>
        <taxon>Pseudomonadati</taxon>
        <taxon>Pseudomonadota</taxon>
        <taxon>Gammaproteobacteria</taxon>
        <taxon>Enterobacterales</taxon>
        <taxon>Erwiniaceae</taxon>
        <taxon>Pantoea</taxon>
    </lineage>
</organism>
<keyword evidence="2" id="KW-0813">Transport</keyword>
<dbReference type="EMBL" id="PDET01000025">
    <property type="protein sequence ID" value="PRD12903.1"/>
    <property type="molecule type" value="Genomic_DNA"/>
</dbReference>
<keyword evidence="6 9" id="KW-1133">Transmembrane helix</keyword>
<comment type="subcellular location">
    <subcellularLocation>
        <location evidence="1">Cell inner membrane</location>
        <topology evidence="1">Multi-pass membrane protein</topology>
    </subcellularLocation>
</comment>